<keyword evidence="1" id="KW-0812">Transmembrane</keyword>
<organism evidence="3">
    <name type="scientific">Psilocybe cubensis</name>
    <name type="common">Psychedelic mushroom</name>
    <name type="synonym">Stropharia cubensis</name>
    <dbReference type="NCBI Taxonomy" id="181762"/>
    <lineage>
        <taxon>Eukaryota</taxon>
        <taxon>Fungi</taxon>
        <taxon>Dikarya</taxon>
        <taxon>Basidiomycota</taxon>
        <taxon>Agaricomycotina</taxon>
        <taxon>Agaricomycetes</taxon>
        <taxon>Agaricomycetidae</taxon>
        <taxon>Agaricales</taxon>
        <taxon>Agaricineae</taxon>
        <taxon>Strophariaceae</taxon>
        <taxon>Psilocybe</taxon>
    </lineage>
</organism>
<dbReference type="AlphaFoldDB" id="A0A8H7XHZ3"/>
<keyword evidence="1" id="KW-1133">Transmembrane helix</keyword>
<dbReference type="EMBL" id="JAFIQS010000025">
    <property type="protein sequence ID" value="KAG5161800.1"/>
    <property type="molecule type" value="Genomic_DNA"/>
</dbReference>
<protein>
    <submittedName>
        <fullName evidence="3">Uncharacterized protein</fullName>
    </submittedName>
</protein>
<feature type="transmembrane region" description="Helical" evidence="1">
    <location>
        <begin position="159"/>
        <end position="183"/>
    </location>
</feature>
<comment type="caution">
    <text evidence="3">The sequence shown here is derived from an EMBL/GenBank/DDBJ whole genome shotgun (WGS) entry which is preliminary data.</text>
</comment>
<evidence type="ECO:0000256" key="1">
    <source>
        <dbReference type="SAM" id="Phobius"/>
    </source>
</evidence>
<reference evidence="3" key="1">
    <citation type="submission" date="2021-02" db="EMBL/GenBank/DDBJ databases">
        <title>Psilocybe cubensis genome.</title>
        <authorList>
            <person name="Mckernan K.J."/>
            <person name="Crawford S."/>
            <person name="Trippe A."/>
            <person name="Kane L.T."/>
            <person name="Mclaughlin S."/>
        </authorList>
    </citation>
    <scope>NUCLEOTIDE SEQUENCE [LARGE SCALE GENOMIC DNA]</scope>
    <source>
        <strain evidence="3">MGC-MH-2018</strain>
    </source>
</reference>
<proteinExistence type="predicted"/>
<feature type="signal peptide" evidence="2">
    <location>
        <begin position="1"/>
        <end position="20"/>
    </location>
</feature>
<feature type="chain" id="PRO_5034443346" evidence="2">
    <location>
        <begin position="21"/>
        <end position="185"/>
    </location>
</feature>
<evidence type="ECO:0000313" key="3">
    <source>
        <dbReference type="EMBL" id="KAG5161800.1"/>
    </source>
</evidence>
<accession>A0A8H7XHZ3</accession>
<sequence length="185" mass="18322">MFFSRFFLPLLSFGALSALAAPVPSENIERRADISNVLGILGTLGGQTGIILPEINSLLSGGLATQSNLTPLIGGLVSSLNSATSSLGVLGPVSTATGGTPASVANTVAPLVQQITTTLNNAQTAVPGLSTVIGTLGVDASLDQFLTGLEISVAGVLNLVSALLTTIAGVLSSLALSLVLATLGL</sequence>
<gene>
    <name evidence="3" type="ORF">JR316_013340</name>
</gene>
<keyword evidence="2" id="KW-0732">Signal</keyword>
<name>A0A8H7XHZ3_PSICU</name>
<dbReference type="OrthoDB" id="2575973at2759"/>
<keyword evidence="1" id="KW-0472">Membrane</keyword>
<evidence type="ECO:0000256" key="2">
    <source>
        <dbReference type="SAM" id="SignalP"/>
    </source>
</evidence>